<protein>
    <submittedName>
        <fullName evidence="2">Uncharacterized protein</fullName>
    </submittedName>
</protein>
<comment type="caution">
    <text evidence="2">The sequence shown here is derived from an EMBL/GenBank/DDBJ whole genome shotgun (WGS) entry which is preliminary data.</text>
</comment>
<keyword evidence="3" id="KW-1185">Reference proteome</keyword>
<sequence>MHRRRYLTAIGLATATTLAGCSGSNGEAGETTSGNGTDTGASETATRTTVADTDTANITETASGDDETATDSPEPAPDGEMRSAASSSQLTVTGRELAVNADQDIPSAVVGATVENAGPMTGEVVATATFYNGDGEEIATGSNTIAALPSGEEWLAPVIQFGDGAETAEDYEYTVEYSPTAPKYTTDGLEEISSELDLSDGAATVTGEIENTSGSPIEQLTATMFLYVDDASERLYTTLQDSTDSLASGDSWNYRDKTDAGEAVVSQETRYSYES</sequence>
<dbReference type="eggNOG" id="arCOG02079">
    <property type="taxonomic scope" value="Archaea"/>
</dbReference>
<feature type="compositionally biased region" description="Polar residues" evidence="1">
    <location>
        <begin position="22"/>
        <end position="43"/>
    </location>
</feature>
<reference evidence="2 3" key="1">
    <citation type="journal article" date="2014" name="PLoS Genet.">
        <title>Phylogenetically driven sequencing of extremely halophilic archaea reveals strategies for static and dynamic osmo-response.</title>
        <authorList>
            <person name="Becker E.A."/>
            <person name="Seitzer P.M."/>
            <person name="Tritt A."/>
            <person name="Larsen D."/>
            <person name="Krusor M."/>
            <person name="Yao A.I."/>
            <person name="Wu D."/>
            <person name="Madern D."/>
            <person name="Eisen J.A."/>
            <person name="Darling A.E."/>
            <person name="Facciotti M.T."/>
        </authorList>
    </citation>
    <scope>NUCLEOTIDE SEQUENCE [LARGE SCALE GENOMIC DNA]</scope>
    <source>
        <strain evidence="2 3">JCM 13552</strain>
    </source>
</reference>
<accession>M0MSI5</accession>
<dbReference type="NCBIfam" id="NF038353">
    <property type="entry name" value="FxLYD_dom"/>
    <property type="match status" value="2"/>
</dbReference>
<feature type="compositionally biased region" description="Low complexity" evidence="1">
    <location>
        <begin position="44"/>
        <end position="56"/>
    </location>
</feature>
<organism evidence="2 3">
    <name type="scientific">Halococcus thailandensis JCM 13552</name>
    <dbReference type="NCBI Taxonomy" id="1227457"/>
    <lineage>
        <taxon>Archaea</taxon>
        <taxon>Methanobacteriati</taxon>
        <taxon>Methanobacteriota</taxon>
        <taxon>Stenosarchaea group</taxon>
        <taxon>Halobacteria</taxon>
        <taxon>Halobacteriales</taxon>
        <taxon>Halococcaceae</taxon>
        <taxon>Halococcus</taxon>
    </lineage>
</organism>
<gene>
    <name evidence="2" type="ORF">C451_20063</name>
</gene>
<dbReference type="EMBL" id="AOMF01000186">
    <property type="protein sequence ID" value="EMA48697.1"/>
    <property type="molecule type" value="Genomic_DNA"/>
</dbReference>
<evidence type="ECO:0000313" key="3">
    <source>
        <dbReference type="Proteomes" id="UP000011680"/>
    </source>
</evidence>
<dbReference type="RefSeq" id="WP_007743434.1">
    <property type="nucleotide sequence ID" value="NZ_AOMF01000186.1"/>
</dbReference>
<feature type="region of interest" description="Disordered" evidence="1">
    <location>
        <begin position="18"/>
        <end position="89"/>
    </location>
</feature>
<evidence type="ECO:0000313" key="2">
    <source>
        <dbReference type="EMBL" id="EMA48697.1"/>
    </source>
</evidence>
<dbReference type="Proteomes" id="UP000011680">
    <property type="component" value="Unassembled WGS sequence"/>
</dbReference>
<proteinExistence type="predicted"/>
<dbReference type="PATRIC" id="fig|1227457.3.peg.3910"/>
<dbReference type="InterPro" id="IPR047676">
    <property type="entry name" value="FxLYD_dom"/>
</dbReference>
<name>M0MSI5_9EURY</name>
<dbReference type="AlphaFoldDB" id="M0MSI5"/>
<dbReference type="PROSITE" id="PS51257">
    <property type="entry name" value="PROKAR_LIPOPROTEIN"/>
    <property type="match status" value="1"/>
</dbReference>
<evidence type="ECO:0000256" key="1">
    <source>
        <dbReference type="SAM" id="MobiDB-lite"/>
    </source>
</evidence>